<organism evidence="2 3">
    <name type="scientific">Araneus ventricosus</name>
    <name type="common">Orbweaver spider</name>
    <name type="synonym">Epeira ventricosa</name>
    <dbReference type="NCBI Taxonomy" id="182803"/>
    <lineage>
        <taxon>Eukaryota</taxon>
        <taxon>Metazoa</taxon>
        <taxon>Ecdysozoa</taxon>
        <taxon>Arthropoda</taxon>
        <taxon>Chelicerata</taxon>
        <taxon>Arachnida</taxon>
        <taxon>Araneae</taxon>
        <taxon>Araneomorphae</taxon>
        <taxon>Entelegynae</taxon>
        <taxon>Araneoidea</taxon>
        <taxon>Araneidae</taxon>
        <taxon>Araneus</taxon>
    </lineage>
</organism>
<evidence type="ECO:0000313" key="3">
    <source>
        <dbReference type="Proteomes" id="UP000499080"/>
    </source>
</evidence>
<name>A0A4Y2NIT0_ARAVE</name>
<evidence type="ECO:0000313" key="2">
    <source>
        <dbReference type="EMBL" id="GBN39211.1"/>
    </source>
</evidence>
<reference evidence="2 3" key="1">
    <citation type="journal article" date="2019" name="Sci. Rep.">
        <title>Orb-weaving spider Araneus ventricosus genome elucidates the spidroin gene catalogue.</title>
        <authorList>
            <person name="Kono N."/>
            <person name="Nakamura H."/>
            <person name="Ohtoshi R."/>
            <person name="Moran D.A.P."/>
            <person name="Shinohara A."/>
            <person name="Yoshida Y."/>
            <person name="Fujiwara M."/>
            <person name="Mori M."/>
            <person name="Tomita M."/>
            <person name="Arakawa K."/>
        </authorList>
    </citation>
    <scope>NUCLEOTIDE SEQUENCE [LARGE SCALE GENOMIC DNA]</scope>
</reference>
<proteinExistence type="predicted"/>
<feature type="region of interest" description="Disordered" evidence="1">
    <location>
        <begin position="70"/>
        <end position="94"/>
    </location>
</feature>
<evidence type="ECO:0000256" key="1">
    <source>
        <dbReference type="SAM" id="MobiDB-lite"/>
    </source>
</evidence>
<feature type="compositionally biased region" description="Basic and acidic residues" evidence="1">
    <location>
        <begin position="70"/>
        <end position="84"/>
    </location>
</feature>
<keyword evidence="3" id="KW-1185">Reference proteome</keyword>
<dbReference type="EMBL" id="BGPR01009308">
    <property type="protein sequence ID" value="GBN39211.1"/>
    <property type="molecule type" value="Genomic_DNA"/>
</dbReference>
<dbReference type="Proteomes" id="UP000499080">
    <property type="component" value="Unassembled WGS sequence"/>
</dbReference>
<protein>
    <submittedName>
        <fullName evidence="2">Uncharacterized protein</fullName>
    </submittedName>
</protein>
<dbReference type="AlphaFoldDB" id="A0A4Y2NIT0"/>
<sequence>MLPNSLAESVWCFFLPFSIKSIALAFKDCEQVHCEAYHHESITVNQVINGGESRGEKTRICRLRLQNSNKEKGGCSHLQGDQKRRNNTVLRKSE</sequence>
<comment type="caution">
    <text evidence="2">The sequence shown here is derived from an EMBL/GenBank/DDBJ whole genome shotgun (WGS) entry which is preliminary data.</text>
</comment>
<accession>A0A4Y2NIT0</accession>
<gene>
    <name evidence="2" type="ORF">AVEN_24066_1</name>
</gene>